<dbReference type="SUPFAM" id="SSF53474">
    <property type="entry name" value="alpha/beta-Hydrolases"/>
    <property type="match status" value="1"/>
</dbReference>
<keyword evidence="3" id="KW-1185">Reference proteome</keyword>
<dbReference type="Gene3D" id="3.40.50.1820">
    <property type="entry name" value="alpha/beta hydrolase"/>
    <property type="match status" value="1"/>
</dbReference>
<comment type="caution">
    <text evidence="2">The sequence shown here is derived from an EMBL/GenBank/DDBJ whole genome shotgun (WGS) entry which is preliminary data.</text>
</comment>
<dbReference type="PANTHER" id="PTHR36837">
    <property type="entry name" value="POLY(3-HYDROXYALKANOATE) POLYMERASE SUBUNIT PHAC"/>
    <property type="match status" value="1"/>
</dbReference>
<dbReference type="InterPro" id="IPR051321">
    <property type="entry name" value="PHA/PHB_synthase"/>
</dbReference>
<proteinExistence type="predicted"/>
<sequence length="371" mass="42193">MKAKYLKPQPLVKQSYQHLKRRLFDRKSLILSEQLPYQVIAHFDKATVRHYPAKHHQQQRIPLVLVAPLAVKMAIYDLFPYRSLVRHLTDSGFDVYLIDWGQLNRNDADLDFNYFVFQALPALIKDIKRYANYDEISLQGWSMAGVFCLLYAASGLDQGIRNLLIFASPVDAYASGRIGLGYQLANRLIEQSPLPLQQILLLKHLPNRIIHSPGKLNALGFKLLNPLGILQGHLQLLKRLSNLEDVKSHATLGDFLNDMIDYPGAINRDMLLWIWLKNPLNQGKFSYKDRALDLNNIKCSLLIGAGDSDGMVTPASVRPLTHLTSSQDVCFKLIPGGHMGLMCSQASSIQFWPFLTNWLEQRSMISQHHQV</sequence>
<dbReference type="EMBL" id="NEXX01000002">
    <property type="protein sequence ID" value="OUY07465.1"/>
    <property type="molecule type" value="Genomic_DNA"/>
</dbReference>
<reference evidence="2 3" key="1">
    <citation type="submission" date="2017-05" db="EMBL/GenBank/DDBJ databases">
        <title>Acinetobacter populi ANC 5415 (= PBJ7), whole genome shotgun sequencing project.</title>
        <authorList>
            <person name="Nemec A."/>
            <person name="Radolfova-Krizova L."/>
        </authorList>
    </citation>
    <scope>NUCLEOTIDE SEQUENCE [LARGE SCALE GENOMIC DNA]</scope>
    <source>
        <strain evidence="2 3">PBJ7</strain>
    </source>
</reference>
<name>A0A1Z9YZ20_9GAMM</name>
<evidence type="ECO:0000259" key="1">
    <source>
        <dbReference type="Pfam" id="PF00561"/>
    </source>
</evidence>
<dbReference type="AlphaFoldDB" id="A0A1Z9YZ20"/>
<evidence type="ECO:0000313" key="2">
    <source>
        <dbReference type="EMBL" id="OUY07465.1"/>
    </source>
</evidence>
<protein>
    <submittedName>
        <fullName evidence="2">Alpha/beta hydrolase</fullName>
    </submittedName>
</protein>
<accession>A0A1Z9YZ20</accession>
<dbReference type="Pfam" id="PF00561">
    <property type="entry name" value="Abhydrolase_1"/>
    <property type="match status" value="1"/>
</dbReference>
<dbReference type="InterPro" id="IPR029058">
    <property type="entry name" value="AB_hydrolase_fold"/>
</dbReference>
<keyword evidence="2" id="KW-0378">Hydrolase</keyword>
<dbReference type="GO" id="GO:0016787">
    <property type="term" value="F:hydrolase activity"/>
    <property type="evidence" value="ECO:0007669"/>
    <property type="project" value="UniProtKB-KW"/>
</dbReference>
<dbReference type="Proteomes" id="UP000196536">
    <property type="component" value="Unassembled WGS sequence"/>
</dbReference>
<evidence type="ECO:0000313" key="3">
    <source>
        <dbReference type="Proteomes" id="UP000196536"/>
    </source>
</evidence>
<gene>
    <name evidence="2" type="ORF">CAP51_06845</name>
</gene>
<organism evidence="2 3">
    <name type="scientific">Acinetobacter populi</name>
    <dbReference type="NCBI Taxonomy" id="1582270"/>
    <lineage>
        <taxon>Bacteria</taxon>
        <taxon>Pseudomonadati</taxon>
        <taxon>Pseudomonadota</taxon>
        <taxon>Gammaproteobacteria</taxon>
        <taxon>Moraxellales</taxon>
        <taxon>Moraxellaceae</taxon>
        <taxon>Acinetobacter</taxon>
    </lineage>
</organism>
<dbReference type="InterPro" id="IPR000073">
    <property type="entry name" value="AB_hydrolase_1"/>
</dbReference>
<dbReference type="PANTHER" id="PTHR36837:SF4">
    <property type="entry name" value="BLR0908 PROTEIN"/>
    <property type="match status" value="1"/>
</dbReference>
<feature type="domain" description="AB hydrolase-1" evidence="1">
    <location>
        <begin position="81"/>
        <end position="341"/>
    </location>
</feature>
<dbReference type="RefSeq" id="WP_245809094.1">
    <property type="nucleotide sequence ID" value="NZ_NEXX01000002.1"/>
</dbReference>